<evidence type="ECO:0000313" key="9">
    <source>
        <dbReference type="Proteomes" id="UP000008066"/>
    </source>
</evidence>
<dbReference type="Pfam" id="PF02269">
    <property type="entry name" value="TFIID-18kDa"/>
    <property type="match status" value="1"/>
</dbReference>
<dbReference type="KEGG" id="cthr:CTHT_0006800"/>
<keyword evidence="3" id="KW-0804">Transcription</keyword>
<dbReference type="EMBL" id="GL988032">
    <property type="protein sequence ID" value="EGS23969.1"/>
    <property type="molecule type" value="Genomic_DNA"/>
</dbReference>
<evidence type="ECO:0000256" key="5">
    <source>
        <dbReference type="ARBA" id="ARBA00038392"/>
    </source>
</evidence>
<dbReference type="GO" id="GO:0005669">
    <property type="term" value="C:transcription factor TFIID complex"/>
    <property type="evidence" value="ECO:0007669"/>
    <property type="project" value="TreeGrafter"/>
</dbReference>
<evidence type="ECO:0000256" key="3">
    <source>
        <dbReference type="ARBA" id="ARBA00023163"/>
    </source>
</evidence>
<accession>G0RYI3</accession>
<comment type="subcellular location">
    <subcellularLocation>
        <location evidence="1">Nucleus</location>
    </subcellularLocation>
</comment>
<evidence type="ECO:0000313" key="8">
    <source>
        <dbReference type="EMBL" id="EGS23969.1"/>
    </source>
</evidence>
<keyword evidence="9" id="KW-1185">Reference proteome</keyword>
<reference evidence="8 9" key="1">
    <citation type="journal article" date="2011" name="Cell">
        <title>Insight into structure and assembly of the nuclear pore complex by utilizing the genome of a eukaryotic thermophile.</title>
        <authorList>
            <person name="Amlacher S."/>
            <person name="Sarges P."/>
            <person name="Flemming D."/>
            <person name="van Noort V."/>
            <person name="Kunze R."/>
            <person name="Devos D.P."/>
            <person name="Arumugam M."/>
            <person name="Bork P."/>
            <person name="Hurt E."/>
        </authorList>
    </citation>
    <scope>NUCLEOTIDE SEQUENCE [LARGE SCALE GENOMIC DNA]</scope>
    <source>
        <strain evidence="9">DSM 1495 / CBS 144.50 / IMI 039719</strain>
    </source>
</reference>
<feature type="compositionally biased region" description="Gly residues" evidence="7">
    <location>
        <begin position="133"/>
        <end position="142"/>
    </location>
</feature>
<keyword evidence="2" id="KW-0805">Transcription regulation</keyword>
<dbReference type="Proteomes" id="UP000008066">
    <property type="component" value="Unassembled WGS sequence"/>
</dbReference>
<dbReference type="GO" id="GO:0046982">
    <property type="term" value="F:protein heterodimerization activity"/>
    <property type="evidence" value="ECO:0007669"/>
    <property type="project" value="InterPro"/>
</dbReference>
<sequence>MEPRARAGKNVGKMNFTYNELAQLLYSHGDVSRPLPETVRVLDEIVTEFIQGVAFEATRAAQHAGRQKVKFEDFEFAMRRNPYYMGKIQEVFEKKREIEAARKLLDEKDLIKEAEKEEKERGKRGRKAKSAVGGAGGAGGTAEEGEEVLGEQDDDVQAEEDVGSTVRKR</sequence>
<feature type="region of interest" description="Disordered" evidence="7">
    <location>
        <begin position="109"/>
        <end position="169"/>
    </location>
</feature>
<evidence type="ECO:0000256" key="1">
    <source>
        <dbReference type="ARBA" id="ARBA00004123"/>
    </source>
</evidence>
<dbReference type="SUPFAM" id="SSF47113">
    <property type="entry name" value="Histone-fold"/>
    <property type="match status" value="1"/>
</dbReference>
<dbReference type="PANTHER" id="PTHR11380:SF5">
    <property type="entry name" value="TRANSCRIPTION INITIATION FACTOR TFIID SUBUNIT 13"/>
    <property type="match status" value="1"/>
</dbReference>
<comment type="similarity">
    <text evidence="5">Belongs to the TAF13 family.</text>
</comment>
<evidence type="ECO:0000256" key="6">
    <source>
        <dbReference type="ARBA" id="ARBA00040136"/>
    </source>
</evidence>
<dbReference type="eggNOG" id="KOG3901">
    <property type="taxonomic scope" value="Eukaryota"/>
</dbReference>
<feature type="compositionally biased region" description="Basic and acidic residues" evidence="7">
    <location>
        <begin position="109"/>
        <end position="121"/>
    </location>
</feature>
<dbReference type="AlphaFoldDB" id="G0RYI3"/>
<dbReference type="CDD" id="cd07978">
    <property type="entry name" value="HFD_TAF13"/>
    <property type="match status" value="1"/>
</dbReference>
<name>G0RYI3_CHATD</name>
<dbReference type="Gene3D" id="1.10.20.10">
    <property type="entry name" value="Histone, subunit A"/>
    <property type="match status" value="1"/>
</dbReference>
<dbReference type="OrthoDB" id="10266074at2759"/>
<dbReference type="STRING" id="759272.G0RYI3"/>
<feature type="compositionally biased region" description="Acidic residues" evidence="7">
    <location>
        <begin position="143"/>
        <end position="162"/>
    </location>
</feature>
<dbReference type="OMA" id="QLMKDAD"/>
<dbReference type="GO" id="GO:0051123">
    <property type="term" value="P:RNA polymerase II preinitiation complex assembly"/>
    <property type="evidence" value="ECO:0007669"/>
    <property type="project" value="TreeGrafter"/>
</dbReference>
<organism evidence="9">
    <name type="scientific">Chaetomium thermophilum (strain DSM 1495 / CBS 144.50 / IMI 039719)</name>
    <name type="common">Thermochaetoides thermophila</name>
    <dbReference type="NCBI Taxonomy" id="759272"/>
    <lineage>
        <taxon>Eukaryota</taxon>
        <taxon>Fungi</taxon>
        <taxon>Dikarya</taxon>
        <taxon>Ascomycota</taxon>
        <taxon>Pezizomycotina</taxon>
        <taxon>Sordariomycetes</taxon>
        <taxon>Sordariomycetidae</taxon>
        <taxon>Sordariales</taxon>
        <taxon>Chaetomiaceae</taxon>
        <taxon>Thermochaetoides</taxon>
    </lineage>
</organism>
<dbReference type="RefSeq" id="XP_006691211.1">
    <property type="nucleotide sequence ID" value="XM_006691148.1"/>
</dbReference>
<dbReference type="HOGENOM" id="CLU_076665_1_2_1"/>
<evidence type="ECO:0000256" key="4">
    <source>
        <dbReference type="ARBA" id="ARBA00023242"/>
    </source>
</evidence>
<gene>
    <name evidence="8" type="ORF">CTHT_0006800</name>
</gene>
<proteinExistence type="inferred from homology"/>
<dbReference type="GeneID" id="18254718"/>
<dbReference type="InterPro" id="IPR003195">
    <property type="entry name" value="TFIID_TAF13"/>
</dbReference>
<evidence type="ECO:0000256" key="2">
    <source>
        <dbReference type="ARBA" id="ARBA00023015"/>
    </source>
</evidence>
<keyword evidence="4" id="KW-0539">Nucleus</keyword>
<dbReference type="PANTHER" id="PTHR11380">
    <property type="entry name" value="TRANSCRIPTION INITIATION FACTOR TFIID/SUPT3-RELATED"/>
    <property type="match status" value="1"/>
</dbReference>
<evidence type="ECO:0000256" key="7">
    <source>
        <dbReference type="SAM" id="MobiDB-lite"/>
    </source>
</evidence>
<dbReference type="InterPro" id="IPR009072">
    <property type="entry name" value="Histone-fold"/>
</dbReference>
<protein>
    <recommendedName>
        <fullName evidence="6">Transcription initiation factor TFIID subunit 13</fullName>
    </recommendedName>
</protein>